<reference evidence="13" key="2">
    <citation type="journal article" date="1999" name="Plant Mol. Biol.">
        <title>Phycoerythrins of the oxyphotobacterium Prochlorococcus marinus are associated to the thylakoid membrane and are encoded by a single large gene cluster.</title>
        <authorList>
            <person name="Hess W.R."/>
            <person name="Steglich C."/>
            <person name="Lichtle C."/>
            <person name="Partensky F."/>
        </authorList>
    </citation>
    <scope>NUCLEOTIDE SEQUENCE</scope>
    <source>
        <strain evidence="13">CCMP 1375</strain>
    </source>
</reference>
<dbReference type="PANTHER" id="PTHR34011:SF4">
    <property type="entry name" value="C-PHYCOCYANIN ALPHA SUBUNIT"/>
    <property type="match status" value="1"/>
</dbReference>
<dbReference type="GO" id="GO:0015979">
    <property type="term" value="P:photosynthesis"/>
    <property type="evidence" value="ECO:0007669"/>
    <property type="project" value="UniProtKB-KW"/>
</dbReference>
<organism evidence="13">
    <name type="scientific">Prochlorococcus marinus</name>
    <dbReference type="NCBI Taxonomy" id="1219"/>
    <lineage>
        <taxon>Bacteria</taxon>
        <taxon>Bacillati</taxon>
        <taxon>Cyanobacteriota</taxon>
        <taxon>Cyanophyceae</taxon>
        <taxon>Synechococcales</taxon>
        <taxon>Prochlorococcaceae</taxon>
        <taxon>Prochlorococcus</taxon>
    </lineage>
</organism>
<gene>
    <name evidence="13" type="primary">cpeA</name>
</gene>
<dbReference type="PIRSF" id="PIRSF000081">
    <property type="entry name" value="Phycocyanin"/>
    <property type="match status" value="1"/>
</dbReference>
<keyword evidence="5" id="KW-0042">Antenna complex</keyword>
<keyword evidence="10" id="KW-0472">Membrane</keyword>
<dbReference type="Gene3D" id="1.10.490.20">
    <property type="entry name" value="Phycocyanins"/>
    <property type="match status" value="1"/>
</dbReference>
<feature type="binding site" evidence="12">
    <location>
        <position position="73"/>
    </location>
    <ligand>
        <name>(2R,3E)-phycocyanobilin</name>
        <dbReference type="ChEBI" id="CHEBI:85275"/>
        <label>1</label>
    </ligand>
</feature>
<keyword evidence="11" id="KW-0089">Bile pigment</keyword>
<keyword evidence="8" id="KW-0157">Chromophore</keyword>
<accession>Q9S328</accession>
<evidence type="ECO:0000256" key="12">
    <source>
        <dbReference type="PIRSR" id="PIRSR000081-1"/>
    </source>
</evidence>
<dbReference type="Pfam" id="PF00502">
    <property type="entry name" value="Phycobilisome"/>
    <property type="match status" value="1"/>
</dbReference>
<evidence type="ECO:0000256" key="4">
    <source>
        <dbReference type="ARBA" id="ARBA00022531"/>
    </source>
</evidence>
<evidence type="ECO:0000256" key="1">
    <source>
        <dbReference type="ARBA" id="ARBA00004445"/>
    </source>
</evidence>
<dbReference type="InterPro" id="IPR009050">
    <property type="entry name" value="Globin-like_sf"/>
</dbReference>
<keyword evidence="7" id="KW-0249">Electron transport</keyword>
<dbReference type="GO" id="GO:0031676">
    <property type="term" value="C:plasma membrane-derived thylakoid membrane"/>
    <property type="evidence" value="ECO:0007669"/>
    <property type="project" value="UniProtKB-SubCell"/>
</dbReference>
<evidence type="ECO:0000256" key="7">
    <source>
        <dbReference type="ARBA" id="ARBA00022982"/>
    </source>
</evidence>
<proteinExistence type="inferred from homology"/>
<keyword evidence="6" id="KW-0605">Phycobilisome</keyword>
<dbReference type="InterPro" id="IPR012128">
    <property type="entry name" value="Phycobilisome_asu/bsu"/>
</dbReference>
<name>Q9S328_PROMR</name>
<keyword evidence="9" id="KW-0793">Thylakoid</keyword>
<dbReference type="SUPFAM" id="SSF46458">
    <property type="entry name" value="Globin-like"/>
    <property type="match status" value="1"/>
</dbReference>
<reference evidence="13" key="1">
    <citation type="journal article" date="1996" name="Proc. Natl. Acad. Sci. U.S.A.">
        <title>Coexistence of phycoerythrin and a chlorophyll a/b antenna in a marine prokaryote.</title>
        <authorList>
            <person name="Hess W.R."/>
            <person name="Partensky F."/>
            <person name="van der Staay G.W."/>
            <person name="Garcia-Fernandez J.M."/>
            <person name="Borner T."/>
            <person name="Vaulot D."/>
        </authorList>
    </citation>
    <scope>NUCLEOTIDE SEQUENCE</scope>
    <source>
        <strain evidence="13">CCMP 1375</strain>
    </source>
</reference>
<comment type="subcellular location">
    <subcellularLocation>
        <location evidence="1">Cellular thylakoid membrane</location>
        <topology evidence="1">Peripheral membrane protein</topology>
        <orientation evidence="1">Cytoplasmic side</orientation>
    </subcellularLocation>
</comment>
<evidence type="ECO:0000256" key="5">
    <source>
        <dbReference type="ARBA" id="ARBA00022549"/>
    </source>
</evidence>
<dbReference type="InterPro" id="IPR038719">
    <property type="entry name" value="Phycobilisome_asu/bsu_sf"/>
</dbReference>
<evidence type="ECO:0000256" key="10">
    <source>
        <dbReference type="ARBA" id="ARBA00023136"/>
    </source>
</evidence>
<keyword evidence="4" id="KW-0602">Photosynthesis</keyword>
<evidence type="ECO:0000256" key="8">
    <source>
        <dbReference type="ARBA" id="ARBA00022991"/>
    </source>
</evidence>
<sequence>MKSTVTTVIASADAAGRFPTISDIESVKGSFDRAKDRLEAAEKLSIHIDRFTSQALDYVYGTENYEQANKDKCSRDIHHYLRLINYCQVTGGTGPLDEWGIAGMREVIRIQLLPTAAYIEAFTYIRDNLDIPNDMGQQAGAEFKNLLDYLINALA</sequence>
<evidence type="ECO:0000313" key="13">
    <source>
        <dbReference type="EMBL" id="CAB52707.1"/>
    </source>
</evidence>
<dbReference type="GO" id="GO:0030089">
    <property type="term" value="C:phycobilisome"/>
    <property type="evidence" value="ECO:0007669"/>
    <property type="project" value="UniProtKB-KW"/>
</dbReference>
<evidence type="ECO:0000256" key="3">
    <source>
        <dbReference type="ARBA" id="ARBA00022448"/>
    </source>
</evidence>
<dbReference type="AlphaFoldDB" id="Q9S328"/>
<evidence type="ECO:0000256" key="11">
    <source>
        <dbReference type="ARBA" id="ARBA00023307"/>
    </source>
</evidence>
<protein>
    <submittedName>
        <fullName evidence="13">Phycoerythrin type III alpha subunit</fullName>
    </submittedName>
</protein>
<keyword evidence="3" id="KW-0813">Transport</keyword>
<evidence type="ECO:0000256" key="2">
    <source>
        <dbReference type="ARBA" id="ARBA00008182"/>
    </source>
</evidence>
<dbReference type="PANTHER" id="PTHR34011">
    <property type="entry name" value="PHYCOBILISOME 32.1 KDA LINKER POLYPEPTIDE, PHYCOCYANIN-ASSOCIATED, ROD 2-RELATED"/>
    <property type="match status" value="1"/>
</dbReference>
<evidence type="ECO:0000256" key="6">
    <source>
        <dbReference type="ARBA" id="ARBA00022738"/>
    </source>
</evidence>
<dbReference type="EMBL" id="AJ001230">
    <property type="protein sequence ID" value="CAB52707.1"/>
    <property type="molecule type" value="Genomic_DNA"/>
</dbReference>
<comment type="similarity">
    <text evidence="2">Belongs to the phycobiliprotein family.</text>
</comment>
<evidence type="ECO:0000256" key="9">
    <source>
        <dbReference type="ARBA" id="ARBA00023078"/>
    </source>
</evidence>